<dbReference type="AlphaFoldDB" id="A0A9K3D5V6"/>
<keyword evidence="2" id="KW-1185">Reference proteome</keyword>
<name>A0A9K3D5V6_9EUKA</name>
<comment type="caution">
    <text evidence="1">The sequence shown here is derived from an EMBL/GenBank/DDBJ whole genome shotgun (WGS) entry which is preliminary data.</text>
</comment>
<feature type="non-terminal residue" evidence="1">
    <location>
        <position position="246"/>
    </location>
</feature>
<reference evidence="1 2" key="1">
    <citation type="journal article" date="2018" name="PLoS ONE">
        <title>The draft genome of Kipferlia bialata reveals reductive genome evolution in fornicate parasites.</title>
        <authorList>
            <person name="Tanifuji G."/>
            <person name="Takabayashi S."/>
            <person name="Kume K."/>
            <person name="Takagi M."/>
            <person name="Nakayama T."/>
            <person name="Kamikawa R."/>
            <person name="Inagaki Y."/>
            <person name="Hashimoto T."/>
        </authorList>
    </citation>
    <scope>NUCLEOTIDE SEQUENCE [LARGE SCALE GENOMIC DNA]</scope>
    <source>
        <strain evidence="1">NY0173</strain>
    </source>
</reference>
<dbReference type="Proteomes" id="UP000265618">
    <property type="component" value="Unassembled WGS sequence"/>
</dbReference>
<dbReference type="EMBL" id="BDIP01004282">
    <property type="protein sequence ID" value="GIQ88672.1"/>
    <property type="molecule type" value="Genomic_DNA"/>
</dbReference>
<gene>
    <name evidence="1" type="ORF">KIPB_010976</name>
</gene>
<sequence length="246" mass="26793">IELDLGSVAALPRSSQSDRDSPLTKFHEFLDRVETSLLPHPLSVNYAPPHLLALSRSPAGELLLKELEREVPLLLESETVTKLGMHEGLLNQAVGCGNIHALVDVVRIVLAPAVLQHAHTLVLAGDTDPLVIANALSHINNEAFLYNGAHFTLILRMKSSCCIPGVVKTVLVDRHFASGMARLMPNISVVAVAAPNHPTGLTPALKAREAQAWPMDPSIHLSARHFLSLSRHHLVDYLNQYMLTLV</sequence>
<proteinExistence type="predicted"/>
<accession>A0A9K3D5V6</accession>
<protein>
    <submittedName>
        <fullName evidence="1">Uncharacterized protein</fullName>
    </submittedName>
</protein>
<evidence type="ECO:0000313" key="2">
    <source>
        <dbReference type="Proteomes" id="UP000265618"/>
    </source>
</evidence>
<feature type="non-terminal residue" evidence="1">
    <location>
        <position position="1"/>
    </location>
</feature>
<organism evidence="1 2">
    <name type="scientific">Kipferlia bialata</name>
    <dbReference type="NCBI Taxonomy" id="797122"/>
    <lineage>
        <taxon>Eukaryota</taxon>
        <taxon>Metamonada</taxon>
        <taxon>Carpediemonas-like organisms</taxon>
        <taxon>Kipferlia</taxon>
    </lineage>
</organism>
<evidence type="ECO:0000313" key="1">
    <source>
        <dbReference type="EMBL" id="GIQ88672.1"/>
    </source>
</evidence>